<evidence type="ECO:0000313" key="1">
    <source>
        <dbReference type="EMBL" id="MDT0462398.1"/>
    </source>
</evidence>
<reference evidence="2" key="1">
    <citation type="submission" date="2023-07" db="EMBL/GenBank/DDBJ databases">
        <title>30 novel species of actinomycetes from the DSMZ collection.</title>
        <authorList>
            <person name="Nouioui I."/>
        </authorList>
    </citation>
    <scope>NUCLEOTIDE SEQUENCE [LARGE SCALE GENOMIC DNA]</scope>
    <source>
        <strain evidence="2">DSM 41699</strain>
    </source>
</reference>
<dbReference type="RefSeq" id="WP_311692322.1">
    <property type="nucleotide sequence ID" value="NZ_JAVREY010000004.1"/>
</dbReference>
<comment type="caution">
    <text evidence="1">The sequence shown here is derived from an EMBL/GenBank/DDBJ whole genome shotgun (WGS) entry which is preliminary data.</text>
</comment>
<name>A0ABU2TN84_9ACTN</name>
<sequence>MTDWRSAPDFGLTQLTRQFHQDWSRDGTALEIVANSADSFGGKAASALLEDSLRLLESPLPTWAVTSLWLAATCRGYDIDQLGIDGREWLRQITDVCLRRLRKDDPVYQPQAPEPAFEALTGEVLDEILLASPQLPVAVTGHAWAHVGGVVPALNLAATQVSADLAFRLLLRCLSEYWVPLTQTQYDRFVALGERFGYGEPLVMTVDHLIDLQ</sequence>
<accession>A0ABU2TN84</accession>
<keyword evidence="2" id="KW-1185">Reference proteome</keyword>
<dbReference type="EMBL" id="JAVREY010000004">
    <property type="protein sequence ID" value="MDT0462398.1"/>
    <property type="molecule type" value="Genomic_DNA"/>
</dbReference>
<organism evidence="1 2">
    <name type="scientific">Streptomyces gibsoniae</name>
    <dbReference type="NCBI Taxonomy" id="3075529"/>
    <lineage>
        <taxon>Bacteria</taxon>
        <taxon>Bacillati</taxon>
        <taxon>Actinomycetota</taxon>
        <taxon>Actinomycetes</taxon>
        <taxon>Kitasatosporales</taxon>
        <taxon>Streptomycetaceae</taxon>
        <taxon>Streptomyces</taxon>
    </lineage>
</organism>
<evidence type="ECO:0000313" key="2">
    <source>
        <dbReference type="Proteomes" id="UP001183809"/>
    </source>
</evidence>
<protein>
    <submittedName>
        <fullName evidence="1">Uncharacterized protein</fullName>
    </submittedName>
</protein>
<gene>
    <name evidence="1" type="ORF">RM764_05140</name>
</gene>
<dbReference type="Proteomes" id="UP001183809">
    <property type="component" value="Unassembled WGS sequence"/>
</dbReference>
<proteinExistence type="predicted"/>